<dbReference type="HOGENOM" id="CLU_131057_0_0_1"/>
<dbReference type="GeneID" id="27318716"/>
<reference evidence="1 2" key="1">
    <citation type="submission" date="2015-01" db="EMBL/GenBank/DDBJ databases">
        <title>The Genome Sequence of Exophiala mesophila CBS40295.</title>
        <authorList>
            <consortium name="The Broad Institute Genomics Platform"/>
            <person name="Cuomo C."/>
            <person name="de Hoog S."/>
            <person name="Gorbushina A."/>
            <person name="Stielow B."/>
            <person name="Teixiera M."/>
            <person name="Abouelleil A."/>
            <person name="Chapman S.B."/>
            <person name="Priest M."/>
            <person name="Young S.K."/>
            <person name="Wortman J."/>
            <person name="Nusbaum C."/>
            <person name="Birren B."/>
        </authorList>
    </citation>
    <scope>NUCLEOTIDE SEQUENCE [LARGE SCALE GENOMIC DNA]</scope>
    <source>
        <strain evidence="1 2">CBS 40295</strain>
    </source>
</reference>
<sequence>MFSTTSLLSLPYEIRHQIWQLVIFRLQPCACLAAPRPQACTVTLLPSRCIQDFKVDEEFDNRILRVCRQICNEVRPMLLESPQVLTVCNAVCLDELLRSVPSKRRGQFRRIRVRLYIGQVKEEDLRGLKGQDLLREAESWCGPFVQMALRNIGVSDIESVDLVGNVEVHEQLRRTVWVDIRLKGPGS</sequence>
<dbReference type="AlphaFoldDB" id="A0A0D1Y8V0"/>
<dbReference type="RefSeq" id="XP_016228650.1">
    <property type="nucleotide sequence ID" value="XM_016365001.1"/>
</dbReference>
<dbReference type="VEuPathDB" id="FungiDB:PV10_00871"/>
<dbReference type="OrthoDB" id="3540486at2759"/>
<protein>
    <submittedName>
        <fullName evidence="1">Uncharacterized protein</fullName>
    </submittedName>
</protein>
<dbReference type="Proteomes" id="UP000054302">
    <property type="component" value="Unassembled WGS sequence"/>
</dbReference>
<gene>
    <name evidence="1" type="ORF">PV10_00871</name>
</gene>
<dbReference type="EMBL" id="KN847520">
    <property type="protein sequence ID" value="KIV97076.1"/>
    <property type="molecule type" value="Genomic_DNA"/>
</dbReference>
<name>A0A0D1Y8V0_EXOME</name>
<evidence type="ECO:0000313" key="1">
    <source>
        <dbReference type="EMBL" id="KIV97076.1"/>
    </source>
</evidence>
<organism evidence="1 2">
    <name type="scientific">Exophiala mesophila</name>
    <name type="common">Black yeast-like fungus</name>
    <dbReference type="NCBI Taxonomy" id="212818"/>
    <lineage>
        <taxon>Eukaryota</taxon>
        <taxon>Fungi</taxon>
        <taxon>Dikarya</taxon>
        <taxon>Ascomycota</taxon>
        <taxon>Pezizomycotina</taxon>
        <taxon>Eurotiomycetes</taxon>
        <taxon>Chaetothyriomycetidae</taxon>
        <taxon>Chaetothyriales</taxon>
        <taxon>Herpotrichiellaceae</taxon>
        <taxon>Exophiala</taxon>
    </lineage>
</organism>
<accession>A0A0D1Y8V0</accession>
<evidence type="ECO:0000313" key="2">
    <source>
        <dbReference type="Proteomes" id="UP000054302"/>
    </source>
</evidence>
<proteinExistence type="predicted"/>
<keyword evidence="2" id="KW-1185">Reference proteome</keyword>